<evidence type="ECO:0000313" key="3">
    <source>
        <dbReference type="Proteomes" id="UP000256838"/>
    </source>
</evidence>
<evidence type="ECO:0000256" key="1">
    <source>
        <dbReference type="SAM" id="Phobius"/>
    </source>
</evidence>
<keyword evidence="1" id="KW-1133">Transmembrane helix</keyword>
<dbReference type="OrthoDB" id="9814116at2"/>
<evidence type="ECO:0000313" key="2">
    <source>
        <dbReference type="EMBL" id="RDU95685.1"/>
    </source>
</evidence>
<keyword evidence="1" id="KW-0812">Transmembrane</keyword>
<dbReference type="Pfam" id="PF14373">
    <property type="entry name" value="Imm_superinfect"/>
    <property type="match status" value="1"/>
</dbReference>
<organism evidence="2 3">
    <name type="scientific">Trinickia dinghuensis</name>
    <dbReference type="NCBI Taxonomy" id="2291023"/>
    <lineage>
        <taxon>Bacteria</taxon>
        <taxon>Pseudomonadati</taxon>
        <taxon>Pseudomonadota</taxon>
        <taxon>Betaproteobacteria</taxon>
        <taxon>Burkholderiales</taxon>
        <taxon>Burkholderiaceae</taxon>
        <taxon>Trinickia</taxon>
    </lineage>
</organism>
<dbReference type="EMBL" id="QRGA01000018">
    <property type="protein sequence ID" value="RDU95685.1"/>
    <property type="molecule type" value="Genomic_DNA"/>
</dbReference>
<dbReference type="AlphaFoldDB" id="A0A3D8JSH7"/>
<keyword evidence="3" id="KW-1185">Reference proteome</keyword>
<reference evidence="2 3" key="1">
    <citation type="submission" date="2018-08" db="EMBL/GenBank/DDBJ databases">
        <title>Paraburkholderia sp. DHOM06 isolated from forest soil.</title>
        <authorList>
            <person name="Gao Z.-H."/>
            <person name="Qiu L.-H."/>
        </authorList>
    </citation>
    <scope>NUCLEOTIDE SEQUENCE [LARGE SCALE GENOMIC DNA]</scope>
    <source>
        <strain evidence="2 3">DHOM06</strain>
    </source>
</reference>
<feature type="transmembrane region" description="Helical" evidence="1">
    <location>
        <begin position="12"/>
        <end position="33"/>
    </location>
</feature>
<proteinExistence type="predicted"/>
<name>A0A3D8JSH7_9BURK</name>
<sequence>MSIIDPKLVGILLLGAIEVVLACYAFFAPTIIARCRQHRARDAILATNLLFGWTLIGWCVALIWALAQPRRFEIHSR</sequence>
<comment type="caution">
    <text evidence="2">The sequence shown here is derived from an EMBL/GenBank/DDBJ whole genome shotgun (WGS) entry which is preliminary data.</text>
</comment>
<dbReference type="InterPro" id="IPR016410">
    <property type="entry name" value="Phage_imm"/>
</dbReference>
<feature type="transmembrane region" description="Helical" evidence="1">
    <location>
        <begin position="45"/>
        <end position="67"/>
    </location>
</feature>
<gene>
    <name evidence="2" type="ORF">DWV00_27615</name>
</gene>
<protein>
    <submittedName>
        <fullName evidence="2">Superinfection immunity protein</fullName>
    </submittedName>
</protein>
<keyword evidence="1" id="KW-0472">Membrane</keyword>
<dbReference type="RefSeq" id="WP_115536794.1">
    <property type="nucleotide sequence ID" value="NZ_QRGA01000018.1"/>
</dbReference>
<accession>A0A3D8JSH7</accession>
<dbReference type="Proteomes" id="UP000256838">
    <property type="component" value="Unassembled WGS sequence"/>
</dbReference>